<reference evidence="3" key="1">
    <citation type="journal article" date="2006" name="PLoS Biol.">
        <title>Macronuclear genome sequence of the ciliate Tetrahymena thermophila, a model eukaryote.</title>
        <authorList>
            <person name="Eisen J.A."/>
            <person name="Coyne R.S."/>
            <person name="Wu M."/>
            <person name="Wu D."/>
            <person name="Thiagarajan M."/>
            <person name="Wortman J.R."/>
            <person name="Badger J.H."/>
            <person name="Ren Q."/>
            <person name="Amedeo P."/>
            <person name="Jones K.M."/>
            <person name="Tallon L.J."/>
            <person name="Delcher A.L."/>
            <person name="Salzberg S.L."/>
            <person name="Silva J.C."/>
            <person name="Haas B.J."/>
            <person name="Majoros W.H."/>
            <person name="Farzad M."/>
            <person name="Carlton J.M."/>
            <person name="Smith R.K. Jr."/>
            <person name="Garg J."/>
            <person name="Pearlman R.E."/>
            <person name="Karrer K.M."/>
            <person name="Sun L."/>
            <person name="Manning G."/>
            <person name="Elde N.C."/>
            <person name="Turkewitz A.P."/>
            <person name="Asai D.J."/>
            <person name="Wilkes D.E."/>
            <person name="Wang Y."/>
            <person name="Cai H."/>
            <person name="Collins K."/>
            <person name="Stewart B.A."/>
            <person name="Lee S.R."/>
            <person name="Wilamowska K."/>
            <person name="Weinberg Z."/>
            <person name="Ruzzo W.L."/>
            <person name="Wloga D."/>
            <person name="Gaertig J."/>
            <person name="Frankel J."/>
            <person name="Tsao C.-C."/>
            <person name="Gorovsky M.A."/>
            <person name="Keeling P.J."/>
            <person name="Waller R.F."/>
            <person name="Patron N.J."/>
            <person name="Cherry J.M."/>
            <person name="Stover N.A."/>
            <person name="Krieger C.J."/>
            <person name="del Toro C."/>
            <person name="Ryder H.F."/>
            <person name="Williamson S.C."/>
            <person name="Barbeau R.A."/>
            <person name="Hamilton E.P."/>
            <person name="Orias E."/>
        </authorList>
    </citation>
    <scope>NUCLEOTIDE SEQUENCE [LARGE SCALE GENOMIC DNA]</scope>
    <source>
        <strain evidence="3">SB210</strain>
    </source>
</reference>
<sequence>MFSKENIESLHQAIDLSTQIKTYHQNIPVQNIEKYILYIEEWFNRKEENDQNKPLAVICPDIYHGSTLLSHWIKFHEEKDIKTNKDIIISHFSITNQIENEYCYCIFKIVSQIKNLFNVKTRIQTDEEKLRMFFSYWLDIASQKISEKNDQMKIILVIDSIDFLIDGSENKIVHTFLWFPKVFPKQFKVIVSCSSSHIDLVQNYQSQGVTLLKVDQCIHSLSSHFEQNQIQNLHPRFKESLMQYEKLKPNIRNDLGCIMAFKTAFLNQLESLTNFEEGVDKIELYFEKVDVSMANQFYQAQSFIDFCIKVTMSRIPEIVPNISYETIKKILGVLQTTNKGLSIQEVAEATETEEIICGQVISLFYPILLNNEGYYKIYYDQIREYISNLQDSQQKNFYSSLIMKSLHKQHFNIKKMHELFYQAKLSELWFKLKDYITQIDNFILYYSYDENKYTIYRFWVLIEANGLDPIQEYVRSIEEYIVMHSPSDEDLFKIFFQISLFFYEFNEFEAYHTPEFRHPIIKGNFILEELGMLVEMKKLKMVSDNEENQNDFEIKAEPYSLEGLNVDIPKSRELAKQKLFNLAFELLSDNSKEKISRYITPDQLEQYIQPEISRVYNIQGIKKLIELIKELLKNYAQKQTKKETSKTLFSSSRSLKPSQSSQYYYKRWLWVYFTIASMNNKISYSDLMSVFSKYQFNAEADDLEKKYRDEALQVILNMKQKMLDNCSSQKKTQASTFYKSSQLQTNTKSIFQKQQTNMLQNTQTLQQNSVQSQNLFAQNSQFPQNSTFLNQTQNADNTLTQPSLSTKNTTFQENFSIKVVQYPNNSQKIQTEPNLTASQTTTSNFFNSSKLRTNYQQFGKTIGRSLSPHAQSSNKNVVFMETSIFESELKSDSSFSSQVLQKNNINQDSQFKRQQSMKKNALQITTQQFNIKRQMTLEKLQKSENDLGSILEQPPSVKLLPILKKSTMLQNEQSPDPQDKTNQNQSLINQKSITTKSFFKSKSPERTNLQSLQESISKAIIATVKQTENKDIIILPKLKEQLNISTDKELEFLQKQNQLMQKEYDSLVYENMNLAKQLKVIQKMDANYPNSNLIEESKDSLQKMQERIEKMTERLNENQSQCARINNIISICYRNKITNAENLNIFNSQLQNLTKMENYERDLAKDIQDRNANFVRMNHECLKILQERIHNHESIIIQIKNSFQMKSKINDMMDKADQVIKNEDDNHSLHNKLEMQSFKDKQLKITTIQKKINQKIQQLQKEIDQIEEAIYPLKFDDTFYESKQYKVFLEKQEKKNRLKFLISTQLEEIEQLKVQLQCSTNQINLLKKALGENKKFQYAQQASNNQDYEQDEAENETIKLEDRPIYELKQLKDQLAEQLQIDLKQNRIYQSSMLLCLLSLNNSYKTSGILRNYGAGSIKLPSHFSFTELTKDLIEKDKFIKAHLSPEQYEQYILGKIDVQDI</sequence>
<dbReference type="EMBL" id="GG662718">
    <property type="protein sequence ID" value="EAR94062.2"/>
    <property type="molecule type" value="Genomic_DNA"/>
</dbReference>
<feature type="coiled-coil region" evidence="1">
    <location>
        <begin position="1094"/>
        <end position="1128"/>
    </location>
</feature>
<accession>Q23BQ6</accession>
<dbReference type="KEGG" id="tet:TTHERM_00227760"/>
<feature type="coiled-coil region" evidence="1">
    <location>
        <begin position="1302"/>
        <end position="1329"/>
    </location>
</feature>
<dbReference type="HOGENOM" id="CLU_251871_0_0_1"/>
<dbReference type="RefSeq" id="XP_001014307.2">
    <property type="nucleotide sequence ID" value="XM_001014307.2"/>
</dbReference>
<gene>
    <name evidence="2" type="ORF">TTHERM_00227760</name>
</gene>
<keyword evidence="3" id="KW-1185">Reference proteome</keyword>
<protein>
    <submittedName>
        <fullName evidence="2">Uncharacterized protein</fullName>
    </submittedName>
</protein>
<dbReference type="OrthoDB" id="292926at2759"/>
<dbReference type="InParanoid" id="Q23BQ6"/>
<dbReference type="Proteomes" id="UP000009168">
    <property type="component" value="Unassembled WGS sequence"/>
</dbReference>
<feature type="coiled-coil region" evidence="1">
    <location>
        <begin position="1043"/>
        <end position="1070"/>
    </location>
</feature>
<keyword evidence="1" id="KW-0175">Coiled coil</keyword>
<evidence type="ECO:0000313" key="3">
    <source>
        <dbReference type="Proteomes" id="UP000009168"/>
    </source>
</evidence>
<dbReference type="STRING" id="312017.Q23BQ6"/>
<evidence type="ECO:0000256" key="1">
    <source>
        <dbReference type="SAM" id="Coils"/>
    </source>
</evidence>
<name>Q23BQ6_TETTS</name>
<proteinExistence type="predicted"/>
<dbReference type="GeneID" id="7837254"/>
<organism evidence="2 3">
    <name type="scientific">Tetrahymena thermophila (strain SB210)</name>
    <dbReference type="NCBI Taxonomy" id="312017"/>
    <lineage>
        <taxon>Eukaryota</taxon>
        <taxon>Sar</taxon>
        <taxon>Alveolata</taxon>
        <taxon>Ciliophora</taxon>
        <taxon>Intramacronucleata</taxon>
        <taxon>Oligohymenophorea</taxon>
        <taxon>Hymenostomatida</taxon>
        <taxon>Tetrahymenina</taxon>
        <taxon>Tetrahymenidae</taxon>
        <taxon>Tetrahymena</taxon>
    </lineage>
</organism>
<evidence type="ECO:0000313" key="2">
    <source>
        <dbReference type="EMBL" id="EAR94062.2"/>
    </source>
</evidence>